<dbReference type="EMBL" id="RHHR01000039">
    <property type="protein sequence ID" value="RNB69377.1"/>
    <property type="molecule type" value="Genomic_DNA"/>
</dbReference>
<feature type="transmembrane region" description="Helical" evidence="2">
    <location>
        <begin position="555"/>
        <end position="576"/>
    </location>
</feature>
<evidence type="ECO:0000313" key="3">
    <source>
        <dbReference type="EMBL" id="RNB69377.1"/>
    </source>
</evidence>
<dbReference type="SUPFAM" id="SSF88713">
    <property type="entry name" value="Glycoside hydrolase/deacetylase"/>
    <property type="match status" value="1"/>
</dbReference>
<keyword evidence="2" id="KW-0472">Membrane</keyword>
<dbReference type="CDD" id="cd10923">
    <property type="entry name" value="CE4_COG5298"/>
    <property type="match status" value="1"/>
</dbReference>
<sequence length="594" mass="66928">MPNKSWINIFNNPGRIVLSLLAVLLLMAGTSLNAAQGLGRDSVPRILVVYTTGDGVLTDEVRMLDLVLGHFSSKLFYVTDEALTRRNLNGITHLVYYGGISSELSSSTREILQGFEGHLLVLGKNVEQLGARLAFLQRNGQVDIQMVSKPQGIDPMLLDDNFLVERISLVQGEVLLEGWKGVYSYPLMVQHDRTAYFASANFTSPFSIFVSEALHEVFQQAHQEGRQALLRLEDVHPHSDPKLVLEAGTYLAEKGISYVIALIPVYVNSGTKEIVHLKEKPEMVKVLRELQKRGASIILHGYMHQYRNSETGEGSEFWDIENNTSISKAPDDETPLKKRHEWSSQSAYEDYEQSLRQYEKNYMQTRMASGIQELTELGLAPVAFEAPHYTMSQKGYEVMARHFSFVLGQIQFNDNDWRHMGAPPFVSKPAFLHGMTILPETVGYYNPASLTPMQDIRDKARQVSFVRDGVIGMFFHPYLGVAPLKEMIAYTETMPDLQWMDVRRLSGQEISVDSGGETSNDPAVPESEKQAGTVSASELYHSAMSSLRENSGVQLVLWGIAVLVSCMVMLFLLYTWRNRANLRKQLFMERDLDD</sequence>
<dbReference type="InterPro" id="IPR011330">
    <property type="entry name" value="Glyco_hydro/deAcase_b/a-brl"/>
</dbReference>
<protein>
    <submittedName>
        <fullName evidence="3">DUF2334 domain-containing protein</fullName>
    </submittedName>
</protein>
<gene>
    <name evidence="3" type="ORF">EDM52_19130</name>
</gene>
<dbReference type="InterPro" id="IPR018763">
    <property type="entry name" value="DUF2334"/>
</dbReference>
<dbReference type="AlphaFoldDB" id="A0A3M8C1X8"/>
<comment type="caution">
    <text evidence="3">The sequence shown here is derived from an EMBL/GenBank/DDBJ whole genome shotgun (WGS) entry which is preliminary data.</text>
</comment>
<evidence type="ECO:0000256" key="2">
    <source>
        <dbReference type="SAM" id="Phobius"/>
    </source>
</evidence>
<name>A0A3M8C1X8_9BACL</name>
<dbReference type="RefSeq" id="WP_122910553.1">
    <property type="nucleotide sequence ID" value="NZ_CBCSBE010000025.1"/>
</dbReference>
<keyword evidence="4" id="KW-1185">Reference proteome</keyword>
<evidence type="ECO:0000313" key="4">
    <source>
        <dbReference type="Proteomes" id="UP000282028"/>
    </source>
</evidence>
<feature type="compositionally biased region" description="Polar residues" evidence="1">
    <location>
        <begin position="511"/>
        <end position="521"/>
    </location>
</feature>
<dbReference type="Pfam" id="PF10096">
    <property type="entry name" value="DUF2334"/>
    <property type="match status" value="1"/>
</dbReference>
<reference evidence="3 4" key="1">
    <citation type="submission" date="2018-10" db="EMBL/GenBank/DDBJ databases">
        <title>Phylogenomics of Brevibacillus.</title>
        <authorList>
            <person name="Dunlap C."/>
        </authorList>
    </citation>
    <scope>NUCLEOTIDE SEQUENCE [LARGE SCALE GENOMIC DNA]</scope>
    <source>
        <strain evidence="3 4">JCM 12215</strain>
    </source>
</reference>
<evidence type="ECO:0000256" key="1">
    <source>
        <dbReference type="SAM" id="MobiDB-lite"/>
    </source>
</evidence>
<feature type="region of interest" description="Disordered" evidence="1">
    <location>
        <begin position="511"/>
        <end position="531"/>
    </location>
</feature>
<keyword evidence="2" id="KW-0812">Transmembrane</keyword>
<dbReference type="OrthoDB" id="2339428at2"/>
<dbReference type="GO" id="GO:0005975">
    <property type="term" value="P:carbohydrate metabolic process"/>
    <property type="evidence" value="ECO:0007669"/>
    <property type="project" value="InterPro"/>
</dbReference>
<organism evidence="3 4">
    <name type="scientific">Brevibacillus invocatus</name>
    <dbReference type="NCBI Taxonomy" id="173959"/>
    <lineage>
        <taxon>Bacteria</taxon>
        <taxon>Bacillati</taxon>
        <taxon>Bacillota</taxon>
        <taxon>Bacilli</taxon>
        <taxon>Bacillales</taxon>
        <taxon>Paenibacillaceae</taxon>
        <taxon>Brevibacillus</taxon>
    </lineage>
</organism>
<dbReference type="Proteomes" id="UP000282028">
    <property type="component" value="Unassembled WGS sequence"/>
</dbReference>
<keyword evidence="2" id="KW-1133">Transmembrane helix</keyword>
<proteinExistence type="predicted"/>
<accession>A0A3M8C1X8</accession>